<dbReference type="GO" id="GO:0051536">
    <property type="term" value="F:iron-sulfur cluster binding"/>
    <property type="evidence" value="ECO:0007669"/>
    <property type="project" value="UniProtKB-KW"/>
</dbReference>
<gene>
    <name evidence="3" type="ORF">LCGC14_2555580</name>
</gene>
<accession>A0A0F9B9I1</accession>
<proteinExistence type="predicted"/>
<feature type="non-terminal residue" evidence="3">
    <location>
        <position position="1"/>
    </location>
</feature>
<name>A0A0F9B9I1_9ZZZZ</name>
<protein>
    <submittedName>
        <fullName evidence="3">Uncharacterized protein</fullName>
    </submittedName>
</protein>
<keyword evidence="2" id="KW-0411">Iron-sulfur</keyword>
<dbReference type="Gene3D" id="3.40.50.740">
    <property type="match status" value="1"/>
</dbReference>
<dbReference type="EMBL" id="LAZR01042052">
    <property type="protein sequence ID" value="KKL10462.1"/>
    <property type="molecule type" value="Genomic_DNA"/>
</dbReference>
<evidence type="ECO:0000256" key="2">
    <source>
        <dbReference type="ARBA" id="ARBA00023014"/>
    </source>
</evidence>
<dbReference type="PANTHER" id="PTHR43742:SF6">
    <property type="entry name" value="OXIDOREDUCTASE YYAE-RELATED"/>
    <property type="match status" value="1"/>
</dbReference>
<comment type="caution">
    <text evidence="3">The sequence shown here is derived from an EMBL/GenBank/DDBJ whole genome shotgun (WGS) entry which is preliminary data.</text>
</comment>
<reference evidence="3" key="1">
    <citation type="journal article" date="2015" name="Nature">
        <title>Complex archaea that bridge the gap between prokaryotes and eukaryotes.</title>
        <authorList>
            <person name="Spang A."/>
            <person name="Saw J.H."/>
            <person name="Jorgensen S.L."/>
            <person name="Zaremba-Niedzwiedzka K."/>
            <person name="Martijn J."/>
            <person name="Lind A.E."/>
            <person name="van Eijk R."/>
            <person name="Schleper C."/>
            <person name="Guy L."/>
            <person name="Ettema T.J."/>
        </authorList>
    </citation>
    <scope>NUCLEOTIDE SEQUENCE</scope>
</reference>
<feature type="non-terminal residue" evidence="3">
    <location>
        <position position="479"/>
    </location>
</feature>
<evidence type="ECO:0000256" key="1">
    <source>
        <dbReference type="ARBA" id="ARBA00023004"/>
    </source>
</evidence>
<organism evidence="3">
    <name type="scientific">marine sediment metagenome</name>
    <dbReference type="NCBI Taxonomy" id="412755"/>
    <lineage>
        <taxon>unclassified sequences</taxon>
        <taxon>metagenomes</taxon>
        <taxon>ecological metagenomes</taxon>
    </lineage>
</organism>
<keyword evidence="2" id="KW-0479">Metal-binding</keyword>
<dbReference type="PANTHER" id="PTHR43742">
    <property type="entry name" value="TRIMETHYLAMINE-N-OXIDE REDUCTASE"/>
    <property type="match status" value="1"/>
</dbReference>
<evidence type="ECO:0000313" key="3">
    <source>
        <dbReference type="EMBL" id="KKL10462.1"/>
    </source>
</evidence>
<dbReference type="Gene3D" id="3.40.228.10">
    <property type="entry name" value="Dimethylsulfoxide Reductase, domain 2"/>
    <property type="match status" value="1"/>
</dbReference>
<sequence>PELDGEYEIELDGKKVEVRTVFSLTRQYLNDTFDLESVSKLTWAPKEAIVSLAHQVAENAGKTLIACGMGTNQFFNGDLKDRGILLLCALTKNIGTHSGNVGSYAGNYRAAYFDGMGLYFAEDPFNIQLDKKGKVKVKKYFKFESAHYYNHRDKPLRVGNKNFTGKTHMPTPTKSLTFCNANSILGNLKGHYEAVINTLPNIEYISVADWWWSTSCEYADIVWGVDSWAEFQFPDATASVTNPFLQMFPRSGMKRIHDTRSDIEVHAGISKALGKLLGDKRFEDYWKFVDQGRVDVYLQRIMDATSMAKGYDVNKLEEDAKNGIPALLMSRTYPKIIGWEQAVESKQWYNKTGRMEFYRDEDEFIEYGENLPVHREAIDATFYEPNAIVAKPHPAIRPFGPEKYGIAIDDRSGETRQVRNVVFSPAKLLKSKHPLRELNEGYEYIYLTPKYRHGSHTMPVDTDIIAVWFGPFGDVHRRD</sequence>
<dbReference type="InterPro" id="IPR050612">
    <property type="entry name" value="Prok_Mopterin_Oxidored"/>
</dbReference>
<dbReference type="Gene3D" id="3.40.50.12440">
    <property type="match status" value="1"/>
</dbReference>
<keyword evidence="1" id="KW-0408">Iron</keyword>
<dbReference type="SUPFAM" id="SSF53706">
    <property type="entry name" value="Formate dehydrogenase/DMSO reductase, domains 1-3"/>
    <property type="match status" value="1"/>
</dbReference>
<dbReference type="AlphaFoldDB" id="A0A0F9B9I1"/>